<dbReference type="Pfam" id="PF06544">
    <property type="entry name" value="Prp3_C"/>
    <property type="match status" value="1"/>
</dbReference>
<protein>
    <submittedName>
        <fullName evidence="3">RWD domain-containing protein</fullName>
    </submittedName>
</protein>
<dbReference type="SUPFAM" id="SSF54495">
    <property type="entry name" value="UBC-like"/>
    <property type="match status" value="1"/>
</dbReference>
<dbReference type="WBParaSite" id="maker-unitig_38565-snap-gene-0.3-mRNA-1">
    <property type="protein sequence ID" value="maker-unitig_38565-snap-gene-0.3-mRNA-1"/>
    <property type="gene ID" value="maker-unitig_38565-snap-gene-0.3"/>
</dbReference>
<dbReference type="PANTHER" id="PTHR15955:SF8">
    <property type="entry name" value="RWD DOMAIN-CONTAINING PROTEIN 2B-RELATED"/>
    <property type="match status" value="1"/>
</dbReference>
<evidence type="ECO:0000313" key="2">
    <source>
        <dbReference type="Proteomes" id="UP000095280"/>
    </source>
</evidence>
<proteinExistence type="predicted"/>
<dbReference type="Pfam" id="PF05773">
    <property type="entry name" value="RWD"/>
    <property type="match status" value="1"/>
</dbReference>
<keyword evidence="2" id="KW-1185">Reference proteome</keyword>
<accession>A0A1I8FM30</accession>
<dbReference type="Gene3D" id="3.10.110.10">
    <property type="entry name" value="Ubiquitin Conjugating Enzyme"/>
    <property type="match status" value="1"/>
</dbReference>
<dbReference type="InterPro" id="IPR016135">
    <property type="entry name" value="UBQ-conjugating_enzyme/RWD"/>
</dbReference>
<dbReference type="CDD" id="cd24163">
    <property type="entry name" value="RWDD2_C"/>
    <property type="match status" value="1"/>
</dbReference>
<evidence type="ECO:0000313" key="3">
    <source>
        <dbReference type="WBParaSite" id="maker-unitig_38565-snap-gene-0.3-mRNA-1"/>
    </source>
</evidence>
<evidence type="ECO:0000259" key="1">
    <source>
        <dbReference type="PROSITE" id="PS50908"/>
    </source>
</evidence>
<dbReference type="PROSITE" id="PS50908">
    <property type="entry name" value="RWD"/>
    <property type="match status" value="1"/>
</dbReference>
<feature type="domain" description="RWD" evidence="1">
    <location>
        <begin position="425"/>
        <end position="551"/>
    </location>
</feature>
<sequence length="710" mass="79728">RRFWALVQESVEAQADAFKASRFNLETEWKHMFPARRSILELSYSNGPDLLDEVIALSALPAKHWEDSLRAGLERSLTPQALDALLEFSALCNNGEDPSSHSAAAELQSRLDIWLRNQCVQTAWEELYAQLDGLPRQPDHDPVLEPLQAAVRAEARKAHRWDPKAEGALRVLQMAALDERAVPTRADWDGAVALLRRVLQRRLAEVESELAKSCGPGAWERWTQWRGRTEAQQRLVQLSNELRNCLLTRAAVGGRRNPAELSDEDLIAVRRNLLTKGVEASQTRSCGRPGRWCTGSSPCAAGWTRAPSAPSSTITTSSGSAPLLTALLCHFSIVLAACSMPPVRRCDSKIVNNEAHRLEKAVKSVLDAWADDPAKLREYLRGRSVQPCSWPRMCSAEAAKCQLGSDGIKKDHNQLLLRCIGEQLAELDLLLSMYPDEAELKIEDFVAVDELRRLVSEADVDAMSECQFRIGFTFRIIGTSNLVVLECICRLSGAYPIEKPPGLFLRSDWLSRDRLRLASEALANQLEEMFKPGEPMLSWLTEFVSTNIPTDEDASASTATEAGAAETEATTDQRLSRLWIHSHHIYNSLKRRDILNWSAELRLTGFSIVGKPGIVCVEGPESAVEEFWQRLRRLNWKKLTMKEKDVCPPDATEAVRRQFKKFDDFRELSFNARPGRGREVLQDWGLVIRFLEDKGLGRVIPVYFGNLTSR</sequence>
<dbReference type="AlphaFoldDB" id="A0A1I8FM30"/>
<dbReference type="CDD" id="cd23829">
    <property type="entry name" value="RWD_RWDD2"/>
    <property type="match status" value="1"/>
</dbReference>
<dbReference type="InterPro" id="IPR059181">
    <property type="entry name" value="RWDD2A-B_C"/>
</dbReference>
<dbReference type="Proteomes" id="UP000095280">
    <property type="component" value="Unplaced"/>
</dbReference>
<dbReference type="PANTHER" id="PTHR15955">
    <property type="entry name" value="RWD DOMAIN CONTAINING PROTEIN 2"/>
    <property type="match status" value="1"/>
</dbReference>
<dbReference type="Pfam" id="PF19434">
    <property type="entry name" value="OPA1_C"/>
    <property type="match status" value="2"/>
</dbReference>
<dbReference type="InterPro" id="IPR017359">
    <property type="entry name" value="Phi-like"/>
</dbReference>
<dbReference type="InterPro" id="IPR006575">
    <property type="entry name" value="RWD_dom"/>
</dbReference>
<dbReference type="InterPro" id="IPR010541">
    <property type="entry name" value="Prp3_C"/>
</dbReference>
<organism evidence="2 3">
    <name type="scientific">Macrostomum lignano</name>
    <dbReference type="NCBI Taxonomy" id="282301"/>
    <lineage>
        <taxon>Eukaryota</taxon>
        <taxon>Metazoa</taxon>
        <taxon>Spiralia</taxon>
        <taxon>Lophotrochozoa</taxon>
        <taxon>Platyhelminthes</taxon>
        <taxon>Rhabditophora</taxon>
        <taxon>Macrostomorpha</taxon>
        <taxon>Macrostomida</taxon>
        <taxon>Macrostomidae</taxon>
        <taxon>Macrostomum</taxon>
    </lineage>
</organism>
<dbReference type="InterPro" id="IPR045817">
    <property type="entry name" value="OPA1_C"/>
</dbReference>
<name>A0A1I8FM30_9PLAT</name>
<reference evidence="3" key="1">
    <citation type="submission" date="2016-11" db="UniProtKB">
        <authorList>
            <consortium name="WormBaseParasite"/>
        </authorList>
    </citation>
    <scope>IDENTIFICATION</scope>
</reference>